<keyword evidence="3" id="KW-0227">DNA damage</keyword>
<feature type="region of interest" description="Disordered" evidence="15">
    <location>
        <begin position="841"/>
        <end position="862"/>
    </location>
</feature>
<gene>
    <name evidence="18" type="ORF">GCM10010201_33080</name>
</gene>
<evidence type="ECO:0000256" key="5">
    <source>
        <dbReference type="ARBA" id="ARBA00022806"/>
    </source>
</evidence>
<dbReference type="InterPro" id="IPR038726">
    <property type="entry name" value="PDDEXK_AddAB-type"/>
</dbReference>
<keyword evidence="10" id="KW-0413">Isomerase</keyword>
<feature type="binding site" evidence="14">
    <location>
        <begin position="23"/>
        <end position="30"/>
    </location>
    <ligand>
        <name>ATP</name>
        <dbReference type="ChEBI" id="CHEBI:30616"/>
    </ligand>
</feature>
<evidence type="ECO:0000256" key="3">
    <source>
        <dbReference type="ARBA" id="ARBA00022763"/>
    </source>
</evidence>
<keyword evidence="9" id="KW-0234">DNA repair</keyword>
<dbReference type="RefSeq" id="WP_344174136.1">
    <property type="nucleotide sequence ID" value="NZ_BAAARY010000023.1"/>
</dbReference>
<comment type="catalytic activity">
    <reaction evidence="11">
        <text>Couples ATP hydrolysis with the unwinding of duplex DNA by translocating in the 3'-5' direction.</text>
        <dbReference type="EC" id="5.6.2.4"/>
    </reaction>
</comment>
<evidence type="ECO:0000256" key="10">
    <source>
        <dbReference type="ARBA" id="ARBA00023235"/>
    </source>
</evidence>
<dbReference type="InterPro" id="IPR000212">
    <property type="entry name" value="DNA_helicase_UvrD/REP"/>
</dbReference>
<dbReference type="Pfam" id="PF00580">
    <property type="entry name" value="UvrD-helicase"/>
    <property type="match status" value="1"/>
</dbReference>
<feature type="domain" description="UvrD-like helicase ATP-binding" evidence="16">
    <location>
        <begin position="2"/>
        <end position="428"/>
    </location>
</feature>
<dbReference type="InterPro" id="IPR014017">
    <property type="entry name" value="DNA_helicase_UvrD-like_C"/>
</dbReference>
<organism evidence="18 19">
    <name type="scientific">Pilimelia columellifera subsp. columellifera</name>
    <dbReference type="NCBI Taxonomy" id="706583"/>
    <lineage>
        <taxon>Bacteria</taxon>
        <taxon>Bacillati</taxon>
        <taxon>Actinomycetota</taxon>
        <taxon>Actinomycetes</taxon>
        <taxon>Micromonosporales</taxon>
        <taxon>Micromonosporaceae</taxon>
        <taxon>Pilimelia</taxon>
    </lineage>
</organism>
<keyword evidence="6" id="KW-0269">Exonuclease</keyword>
<dbReference type="PANTHER" id="PTHR11070:SF23">
    <property type="entry name" value="RECBCD ENZYME SUBUNIT RECB"/>
    <property type="match status" value="1"/>
</dbReference>
<dbReference type="PROSITE" id="PS51198">
    <property type="entry name" value="UVRD_HELICASE_ATP_BIND"/>
    <property type="match status" value="1"/>
</dbReference>
<dbReference type="EMBL" id="BAAARY010000023">
    <property type="protein sequence ID" value="GAA2530923.1"/>
    <property type="molecule type" value="Genomic_DNA"/>
</dbReference>
<keyword evidence="8" id="KW-0238">DNA-binding</keyword>
<comment type="caution">
    <text evidence="18">The sequence shown here is derived from an EMBL/GenBank/DDBJ whole genome shotgun (WGS) entry which is preliminary data.</text>
</comment>
<dbReference type="PROSITE" id="PS51217">
    <property type="entry name" value="UVRD_HELICASE_CTER"/>
    <property type="match status" value="1"/>
</dbReference>
<keyword evidence="2 14" id="KW-0547">Nucleotide-binding</keyword>
<evidence type="ECO:0000313" key="18">
    <source>
        <dbReference type="EMBL" id="GAA2530923.1"/>
    </source>
</evidence>
<reference evidence="19" key="1">
    <citation type="journal article" date="2019" name="Int. J. Syst. Evol. Microbiol.">
        <title>The Global Catalogue of Microorganisms (GCM) 10K type strain sequencing project: providing services to taxonomists for standard genome sequencing and annotation.</title>
        <authorList>
            <consortium name="The Broad Institute Genomics Platform"/>
            <consortium name="The Broad Institute Genome Sequencing Center for Infectious Disease"/>
            <person name="Wu L."/>
            <person name="Ma J."/>
        </authorList>
    </citation>
    <scope>NUCLEOTIDE SEQUENCE [LARGE SCALE GENOMIC DNA]</scope>
    <source>
        <strain evidence="19">JCM 3367</strain>
    </source>
</reference>
<keyword evidence="5 14" id="KW-0347">Helicase</keyword>
<evidence type="ECO:0000256" key="8">
    <source>
        <dbReference type="ARBA" id="ARBA00023125"/>
    </source>
</evidence>
<evidence type="ECO:0000256" key="9">
    <source>
        <dbReference type="ARBA" id="ARBA00023204"/>
    </source>
</evidence>
<protein>
    <recommendedName>
        <fullName evidence="12">DNA 3'-5' helicase</fullName>
        <ecNumber evidence="12">5.6.2.4</ecNumber>
    </recommendedName>
</protein>
<keyword evidence="4 14" id="KW-0378">Hydrolase</keyword>
<keyword evidence="1" id="KW-0540">Nuclease</keyword>
<evidence type="ECO:0000256" key="15">
    <source>
        <dbReference type="SAM" id="MobiDB-lite"/>
    </source>
</evidence>
<dbReference type="SUPFAM" id="SSF52540">
    <property type="entry name" value="P-loop containing nucleoside triphosphate hydrolases"/>
    <property type="match status" value="1"/>
</dbReference>
<proteinExistence type="predicted"/>
<dbReference type="Gene3D" id="1.10.486.10">
    <property type="entry name" value="PCRA, domain 4"/>
    <property type="match status" value="1"/>
</dbReference>
<dbReference type="EC" id="5.6.2.4" evidence="12"/>
<evidence type="ECO:0000256" key="6">
    <source>
        <dbReference type="ARBA" id="ARBA00022839"/>
    </source>
</evidence>
<evidence type="ECO:0000313" key="19">
    <source>
        <dbReference type="Proteomes" id="UP001499978"/>
    </source>
</evidence>
<evidence type="ECO:0000256" key="1">
    <source>
        <dbReference type="ARBA" id="ARBA00022722"/>
    </source>
</evidence>
<evidence type="ECO:0000256" key="14">
    <source>
        <dbReference type="PROSITE-ProRule" id="PRU00560"/>
    </source>
</evidence>
<evidence type="ECO:0000256" key="12">
    <source>
        <dbReference type="ARBA" id="ARBA00034808"/>
    </source>
</evidence>
<evidence type="ECO:0000256" key="13">
    <source>
        <dbReference type="ARBA" id="ARBA00048988"/>
    </source>
</evidence>
<feature type="domain" description="UvrD-like helicase C-terminal" evidence="17">
    <location>
        <begin position="444"/>
        <end position="729"/>
    </location>
</feature>
<comment type="catalytic activity">
    <reaction evidence="13">
        <text>ATP + H2O = ADP + phosphate + H(+)</text>
        <dbReference type="Rhea" id="RHEA:13065"/>
        <dbReference type="ChEBI" id="CHEBI:15377"/>
        <dbReference type="ChEBI" id="CHEBI:15378"/>
        <dbReference type="ChEBI" id="CHEBI:30616"/>
        <dbReference type="ChEBI" id="CHEBI:43474"/>
        <dbReference type="ChEBI" id="CHEBI:456216"/>
        <dbReference type="EC" id="5.6.2.4"/>
    </reaction>
</comment>
<evidence type="ECO:0000256" key="4">
    <source>
        <dbReference type="ARBA" id="ARBA00022801"/>
    </source>
</evidence>
<accession>A0ABP6B353</accession>
<evidence type="ECO:0000256" key="2">
    <source>
        <dbReference type="ARBA" id="ARBA00022741"/>
    </source>
</evidence>
<dbReference type="InterPro" id="IPR011604">
    <property type="entry name" value="PDDEXK-like_dom_sf"/>
</dbReference>
<dbReference type="Proteomes" id="UP001499978">
    <property type="component" value="Unassembled WGS sequence"/>
</dbReference>
<evidence type="ECO:0000259" key="16">
    <source>
        <dbReference type="PROSITE" id="PS51198"/>
    </source>
</evidence>
<evidence type="ECO:0000256" key="7">
    <source>
        <dbReference type="ARBA" id="ARBA00022840"/>
    </source>
</evidence>
<dbReference type="SUPFAM" id="SSF52980">
    <property type="entry name" value="Restriction endonuclease-like"/>
    <property type="match status" value="1"/>
</dbReference>
<dbReference type="InterPro" id="IPR027417">
    <property type="entry name" value="P-loop_NTPase"/>
</dbReference>
<keyword evidence="19" id="KW-1185">Reference proteome</keyword>
<dbReference type="Pfam" id="PF13361">
    <property type="entry name" value="UvrD_C"/>
    <property type="match status" value="1"/>
</dbReference>
<dbReference type="Pfam" id="PF12705">
    <property type="entry name" value="PDDEXK_1"/>
    <property type="match status" value="1"/>
</dbReference>
<dbReference type="InterPro" id="IPR011335">
    <property type="entry name" value="Restrct_endonuc-II-like"/>
</dbReference>
<sequence length="1102" mass="118636">MMDDLEARRAIREQLDRTLFVAAGAGSGKTSALVDRVVHTVLAGTPLRHVAAVTFTEQAGAELRDRLRLAFEDHADKPAAHEALAEVDAAAIGTLHAFALRLLTAYPIEVGLPPLVDVRDEVASGVAFDARWESTRSALLEDPRVTDGLLLALAAGITLDNLRSLMRALNQNWDLVVDRLADPPALPVVDISPILATARRFADLADRCTAADDKLLARLELLRGHADTLSQAPTDADRLAALEPLVGLKFGRFGKAANWPGADLATLRADLAALTSDCAAYRTSIIDALLRLLAHRIGAEVVAAAQARRAEGRLEFHDLLVLARELLRHPTHGARVRAELQQTYHRLLLDEFQDTDPIQIELAVRIAAGAAADADDWAQIPVPEGRLFIVGDPKQSIYRFRRADIRTYLRAQQHIGTDLVLDTNFRTGAGVLAWVNAVFGTLIAPVPDAQPPYQALRAHRGEPPSGPVVATLGTAAHHDGPDATTVREREAADVAYTVHRALTDGWPVADGVGGWRPATASDIAVLIPTRTCLPQLEAALDGAGIAHHAAASSLVYRSSATRALLATARAIDDPSDALALVTALRSPLFGCGDDDLWAWRRAGGRWSILAPPPADIAEDQPVAAALRYLRRLHYRRSWLAPSELLTTLITDRRMLETAADSDTAIEQWRQLRIVTDAARAWADVTHGGLRDYLAWAARQSSDSARVAEALLPETDAATVRIMTVHAAKGLEFPIVIVAGLSSRPGGARRGVEVLWQPDGGWHISLGRGLATADFDLAKPVDEEMDHHERIRLLYVACTRARDHLVVSQHRCARRSPAEPGKLTNAELISEACADLHPQTIAAPTQEPLTGERPAPPVDRPEPYEQWLEGQQDLSARLRRPVAIRASSLEGKAGTMVRAAVDLAEQPVDPGLAKDARDLELPPWNKGRYGTAIGRAAHGVLQTVDLATGADLPAVVAAQCLAEGVPGAGELVTQLARAALASPVVQRAAAGPHWRETYVGARLGAQILEGIIDLVYRDDDGQLVLVDYKTDATPVAALDRRTEYYRPQIAAYVAALADATGEPVDRAILLFLHPDVAIARTVPALAQAVVDVRRHAPALAALP</sequence>
<dbReference type="Gene3D" id="3.40.50.300">
    <property type="entry name" value="P-loop containing nucleotide triphosphate hydrolases"/>
    <property type="match status" value="4"/>
</dbReference>
<dbReference type="InterPro" id="IPR014016">
    <property type="entry name" value="UvrD-like_ATP-bd"/>
</dbReference>
<evidence type="ECO:0000259" key="17">
    <source>
        <dbReference type="PROSITE" id="PS51217"/>
    </source>
</evidence>
<evidence type="ECO:0000256" key="11">
    <source>
        <dbReference type="ARBA" id="ARBA00034617"/>
    </source>
</evidence>
<dbReference type="Gene3D" id="3.90.320.10">
    <property type="match status" value="1"/>
</dbReference>
<name>A0ABP6B353_9ACTN</name>
<keyword evidence="7 14" id="KW-0067">ATP-binding</keyword>
<dbReference type="PANTHER" id="PTHR11070">
    <property type="entry name" value="UVRD / RECB / PCRA DNA HELICASE FAMILY MEMBER"/>
    <property type="match status" value="1"/>
</dbReference>